<sequence length="553" mass="61127">MLISVQNISYQLPSREILFQDIHFTLQKGDKAAIAGNNGVGKSTLLKIIAGQEKPATGTVKINDTFYYVPQHFGHFNGLTVAQACGVAEKQQALDAILQGSTDPHLYDVLGDDWDIAARTEAALEKWGLTSIPPDQLLANLSGGEKTRVFLAGIDILDPAVVLLDEPTNHLDYKAREQLYEWIAHTSCSLLVVSHDQQLLRLCQPIWELQPDGIRAYGGNYDFYAAQKAIETAALQQRVAHQEKTLKEAKKQQQEAMERKQHADSQARKHLKSAGLPKILLNTRKNNAEVSTAKLKEVHQEKVAELQAGWQELSAMTQVQRMMKGYFEQSNLHKGKVLLEANAVNFGWAPAEQSPATPPAATGHNKEIQKPAAMLWQAPLSFTIRSGDRLAITGRNGSGKSTLLQLLLGQLTPATGTLYRAPQRGLLLDQDYTLVDRSKTVLQQALSFNDTALEVSMVKTTLVNFLFGPDTWDKSCAVLSGGEMLRLSLCSMSLQNKAPDIIFLDEPTNNLDLQNIRMLTQIFQAYPGTLVLISHDAAFTEEVGIREVLELSR</sequence>
<evidence type="ECO:0000313" key="6">
    <source>
        <dbReference type="EMBL" id="SEW51160.1"/>
    </source>
</evidence>
<dbReference type="EMBL" id="FOJG01000002">
    <property type="protein sequence ID" value="SEW51160.1"/>
    <property type="molecule type" value="Genomic_DNA"/>
</dbReference>
<feature type="compositionally biased region" description="Basic and acidic residues" evidence="4">
    <location>
        <begin position="247"/>
        <end position="267"/>
    </location>
</feature>
<dbReference type="InterPro" id="IPR003593">
    <property type="entry name" value="AAA+_ATPase"/>
</dbReference>
<evidence type="ECO:0000256" key="4">
    <source>
        <dbReference type="SAM" id="MobiDB-lite"/>
    </source>
</evidence>
<dbReference type="GO" id="GO:0005524">
    <property type="term" value="F:ATP binding"/>
    <property type="evidence" value="ECO:0007669"/>
    <property type="project" value="UniProtKB-KW"/>
</dbReference>
<dbReference type="Pfam" id="PF00005">
    <property type="entry name" value="ABC_tran"/>
    <property type="match status" value="2"/>
</dbReference>
<dbReference type="InterPro" id="IPR003439">
    <property type="entry name" value="ABC_transporter-like_ATP-bd"/>
</dbReference>
<dbReference type="FunFam" id="3.40.50.300:FF:001320">
    <property type="entry name" value="Heme ABC transporter ATP-binding protein"/>
    <property type="match status" value="1"/>
</dbReference>
<dbReference type="SMART" id="SM00382">
    <property type="entry name" value="AAA"/>
    <property type="match status" value="2"/>
</dbReference>
<reference evidence="7" key="1">
    <citation type="submission" date="2016-10" db="EMBL/GenBank/DDBJ databases">
        <authorList>
            <person name="Varghese N."/>
            <person name="Submissions S."/>
        </authorList>
    </citation>
    <scope>NUCLEOTIDE SEQUENCE [LARGE SCALE GENOMIC DNA]</scope>
    <source>
        <strain evidence="7">DSM 3695</strain>
    </source>
</reference>
<gene>
    <name evidence="6" type="ORF">SAMN04488122_4151</name>
</gene>
<feature type="region of interest" description="Disordered" evidence="4">
    <location>
        <begin position="247"/>
        <end position="270"/>
    </location>
</feature>
<dbReference type="PROSITE" id="PS50893">
    <property type="entry name" value="ABC_TRANSPORTER_2"/>
    <property type="match status" value="1"/>
</dbReference>
<keyword evidence="7" id="KW-1185">Reference proteome</keyword>
<dbReference type="RefSeq" id="WP_177192263.1">
    <property type="nucleotide sequence ID" value="NZ_FOJG01000002.1"/>
</dbReference>
<dbReference type="GO" id="GO:0016887">
    <property type="term" value="F:ATP hydrolysis activity"/>
    <property type="evidence" value="ECO:0007669"/>
    <property type="project" value="InterPro"/>
</dbReference>
<feature type="domain" description="ABC transporter" evidence="5">
    <location>
        <begin position="3"/>
        <end position="236"/>
    </location>
</feature>
<name>A0A1I0S6N3_9BACT</name>
<dbReference type="InterPro" id="IPR050611">
    <property type="entry name" value="ABCF"/>
</dbReference>
<organism evidence="6 7">
    <name type="scientific">Chitinophaga arvensicola</name>
    <dbReference type="NCBI Taxonomy" id="29529"/>
    <lineage>
        <taxon>Bacteria</taxon>
        <taxon>Pseudomonadati</taxon>
        <taxon>Bacteroidota</taxon>
        <taxon>Chitinophagia</taxon>
        <taxon>Chitinophagales</taxon>
        <taxon>Chitinophagaceae</taxon>
        <taxon>Chitinophaga</taxon>
    </lineage>
</organism>
<evidence type="ECO:0000256" key="2">
    <source>
        <dbReference type="ARBA" id="ARBA00022741"/>
    </source>
</evidence>
<evidence type="ECO:0000313" key="7">
    <source>
        <dbReference type="Proteomes" id="UP000199310"/>
    </source>
</evidence>
<keyword evidence="2" id="KW-0547">Nucleotide-binding</keyword>
<evidence type="ECO:0000256" key="1">
    <source>
        <dbReference type="ARBA" id="ARBA00022737"/>
    </source>
</evidence>
<accession>A0A1I0S6N3</accession>
<dbReference type="CDD" id="cd03221">
    <property type="entry name" value="ABCF_EF-3"/>
    <property type="match status" value="1"/>
</dbReference>
<dbReference type="PANTHER" id="PTHR19211">
    <property type="entry name" value="ATP-BINDING TRANSPORT PROTEIN-RELATED"/>
    <property type="match status" value="1"/>
</dbReference>
<dbReference type="SUPFAM" id="SSF52540">
    <property type="entry name" value="P-loop containing nucleoside triphosphate hydrolases"/>
    <property type="match status" value="2"/>
</dbReference>
<proteinExistence type="predicted"/>
<dbReference type="Proteomes" id="UP000199310">
    <property type="component" value="Unassembled WGS sequence"/>
</dbReference>
<dbReference type="PANTHER" id="PTHR19211:SF6">
    <property type="entry name" value="BLL7188 PROTEIN"/>
    <property type="match status" value="1"/>
</dbReference>
<evidence type="ECO:0000259" key="5">
    <source>
        <dbReference type="PROSITE" id="PS50893"/>
    </source>
</evidence>
<evidence type="ECO:0000256" key="3">
    <source>
        <dbReference type="ARBA" id="ARBA00022840"/>
    </source>
</evidence>
<keyword evidence="1" id="KW-0677">Repeat</keyword>
<dbReference type="STRING" id="29529.SAMN04488122_4151"/>
<protein>
    <submittedName>
        <fullName evidence="6">ATPase components of ABC transporters with duplicated ATPase domains</fullName>
    </submittedName>
</protein>
<dbReference type="AlphaFoldDB" id="A0A1I0S6N3"/>
<dbReference type="Gene3D" id="3.40.50.300">
    <property type="entry name" value="P-loop containing nucleotide triphosphate hydrolases"/>
    <property type="match status" value="2"/>
</dbReference>
<dbReference type="InterPro" id="IPR027417">
    <property type="entry name" value="P-loop_NTPase"/>
</dbReference>
<keyword evidence="3" id="KW-0067">ATP-binding</keyword>